<evidence type="ECO:0000313" key="3">
    <source>
        <dbReference type="Proteomes" id="UP000400924"/>
    </source>
</evidence>
<feature type="transmembrane region" description="Helical" evidence="1">
    <location>
        <begin position="39"/>
        <end position="61"/>
    </location>
</feature>
<gene>
    <name evidence="2" type="ORF">FNH08_12350</name>
</gene>
<evidence type="ECO:0000313" key="2">
    <source>
        <dbReference type="EMBL" id="MPY57931.1"/>
    </source>
</evidence>
<reference evidence="2 3" key="1">
    <citation type="submission" date="2019-07" db="EMBL/GenBank/DDBJ databases">
        <title>New species of Amycolatopsis and Streptomyces.</title>
        <authorList>
            <person name="Duangmal K."/>
            <person name="Teo W.F.A."/>
            <person name="Lipun K."/>
        </authorList>
    </citation>
    <scope>NUCLEOTIDE SEQUENCE [LARGE SCALE GENOMIC DNA]</scope>
    <source>
        <strain evidence="2 3">NBRC 106415</strain>
    </source>
</reference>
<proteinExistence type="predicted"/>
<accession>A0A5N8XEM8</accession>
<keyword evidence="1" id="KW-0812">Transmembrane</keyword>
<keyword evidence="1" id="KW-0472">Membrane</keyword>
<sequence>MTAAQILTIGCGYSALVSRNDEHWKEEQSNMRNRKAKKLFFNLFAIALGAAICIPSVAGAMTNHSA</sequence>
<dbReference type="RefSeq" id="WP_152771520.1">
    <property type="nucleotide sequence ID" value="NZ_VJZC01000064.1"/>
</dbReference>
<dbReference type="AlphaFoldDB" id="A0A5N8XEM8"/>
<dbReference type="EMBL" id="VJZC01000064">
    <property type="protein sequence ID" value="MPY57931.1"/>
    <property type="molecule type" value="Genomic_DNA"/>
</dbReference>
<dbReference type="Proteomes" id="UP000400924">
    <property type="component" value="Unassembled WGS sequence"/>
</dbReference>
<keyword evidence="1" id="KW-1133">Transmembrane helix</keyword>
<organism evidence="2 3">
    <name type="scientific">Streptomyces spongiae</name>
    <dbReference type="NCBI Taxonomy" id="565072"/>
    <lineage>
        <taxon>Bacteria</taxon>
        <taxon>Bacillati</taxon>
        <taxon>Actinomycetota</taxon>
        <taxon>Actinomycetes</taxon>
        <taxon>Kitasatosporales</taxon>
        <taxon>Streptomycetaceae</taxon>
        <taxon>Streptomyces</taxon>
    </lineage>
</organism>
<keyword evidence="3" id="KW-1185">Reference proteome</keyword>
<evidence type="ECO:0000256" key="1">
    <source>
        <dbReference type="SAM" id="Phobius"/>
    </source>
</evidence>
<comment type="caution">
    <text evidence="2">The sequence shown here is derived from an EMBL/GenBank/DDBJ whole genome shotgun (WGS) entry which is preliminary data.</text>
</comment>
<protein>
    <submittedName>
        <fullName evidence="2">Uncharacterized protein</fullName>
    </submittedName>
</protein>
<name>A0A5N8XEM8_9ACTN</name>